<name>A0ABT4A7X3_9BACT</name>
<dbReference type="Proteomes" id="UP001207654">
    <property type="component" value="Unassembled WGS sequence"/>
</dbReference>
<dbReference type="GO" id="GO:0016746">
    <property type="term" value="F:acyltransferase activity"/>
    <property type="evidence" value="ECO:0007669"/>
    <property type="project" value="UniProtKB-KW"/>
</dbReference>
<evidence type="ECO:0000313" key="2">
    <source>
        <dbReference type="EMBL" id="MCY1077359.1"/>
    </source>
</evidence>
<comment type="caution">
    <text evidence="2">The sequence shown here is derived from an EMBL/GenBank/DDBJ whole genome shotgun (WGS) entry which is preliminary data.</text>
</comment>
<accession>A0ABT4A7X3</accession>
<sequence length="381" mass="42783">MEQVVRWDEVPGLGVTVEQRVGLGTMAGLSSEWDALARGSPGVGPFALSGWTRLWMESFAPGSMLRVFCAREGDRPLAFAPLLERRGRLAGVPVRLWQSPSNEHSQRVTWALDAARPEEAVRGVWKHLREEPWEVLLLKDIEAGGVLDATLGGAAEEEGFRVARWPSLESPWLPVLSRDALEETLDTKFRANLRRRRKKLAQHGPLVLDRVEGEGVLHRALEEGFALEGGGWKGEKGTAIVCRPETLAFYTELARLAASGGWLALYTLRAGGRPVAFHFGLEYGGRYYLLKPGYDEGFSECSPGQLLVEDVLEDLAHRGTAEFDFLGPRMTWKLNWTQQVRRHVWLFILRSTLKGRLLHAARFQQGPAAMRWLREVSGWKR</sequence>
<keyword evidence="2" id="KW-0012">Acyltransferase</keyword>
<protein>
    <submittedName>
        <fullName evidence="2">GNAT family N-acetyltransferase</fullName>
        <ecNumber evidence="2">2.3.1.-</ecNumber>
    </submittedName>
</protein>
<dbReference type="EMBL" id="JAPNKA010000001">
    <property type="protein sequence ID" value="MCY1077359.1"/>
    <property type="molecule type" value="Genomic_DNA"/>
</dbReference>
<gene>
    <name evidence="2" type="ORF">OV287_23085</name>
</gene>
<reference evidence="2 3" key="1">
    <citation type="submission" date="2022-11" db="EMBL/GenBank/DDBJ databases">
        <title>Minimal conservation of predation-associated metabolite biosynthetic gene clusters underscores biosynthetic potential of Myxococcota including descriptions for ten novel species: Archangium lansinium sp. nov., Myxococcus landrumus sp. nov., Nannocystis bai.</title>
        <authorList>
            <person name="Ahearne A."/>
            <person name="Stevens C."/>
            <person name="Phillips K."/>
        </authorList>
    </citation>
    <scope>NUCLEOTIDE SEQUENCE [LARGE SCALE GENOMIC DNA]</scope>
    <source>
        <strain evidence="2 3">MIWBW</strain>
    </source>
</reference>
<evidence type="ECO:0000313" key="3">
    <source>
        <dbReference type="Proteomes" id="UP001207654"/>
    </source>
</evidence>
<dbReference type="SUPFAM" id="SSF55729">
    <property type="entry name" value="Acyl-CoA N-acyltransferases (Nat)"/>
    <property type="match status" value="1"/>
</dbReference>
<organism evidence="2 3">
    <name type="scientific">Archangium lansingense</name>
    <dbReference type="NCBI Taxonomy" id="2995310"/>
    <lineage>
        <taxon>Bacteria</taxon>
        <taxon>Pseudomonadati</taxon>
        <taxon>Myxococcota</taxon>
        <taxon>Myxococcia</taxon>
        <taxon>Myxococcales</taxon>
        <taxon>Cystobacterineae</taxon>
        <taxon>Archangiaceae</taxon>
        <taxon>Archangium</taxon>
    </lineage>
</organism>
<dbReference type="EC" id="2.3.1.-" evidence="2"/>
<dbReference type="Gene3D" id="3.40.630.30">
    <property type="match status" value="1"/>
</dbReference>
<dbReference type="InterPro" id="IPR016181">
    <property type="entry name" value="Acyl_CoA_acyltransferase"/>
</dbReference>
<keyword evidence="3" id="KW-1185">Reference proteome</keyword>
<keyword evidence="2" id="KW-0808">Transferase</keyword>
<evidence type="ECO:0000259" key="1">
    <source>
        <dbReference type="Pfam" id="PF13480"/>
    </source>
</evidence>
<feature type="domain" description="BioF2-like acetyltransferase" evidence="1">
    <location>
        <begin position="188"/>
        <end position="333"/>
    </location>
</feature>
<dbReference type="Pfam" id="PF13480">
    <property type="entry name" value="Acetyltransf_6"/>
    <property type="match status" value="1"/>
</dbReference>
<proteinExistence type="predicted"/>
<dbReference type="RefSeq" id="WP_267536193.1">
    <property type="nucleotide sequence ID" value="NZ_JAPNKA010000001.1"/>
</dbReference>
<dbReference type="InterPro" id="IPR038740">
    <property type="entry name" value="BioF2-like_GNAT_dom"/>
</dbReference>